<proteinExistence type="predicted"/>
<dbReference type="RefSeq" id="WP_157427896.1">
    <property type="nucleotide sequence ID" value="NZ_BAAANK010000004.1"/>
</dbReference>
<dbReference type="InterPro" id="IPR029058">
    <property type="entry name" value="AB_hydrolase_fold"/>
</dbReference>
<comment type="caution">
    <text evidence="1">The sequence shown here is derived from an EMBL/GenBank/DDBJ whole genome shotgun (WGS) entry which is preliminary data.</text>
</comment>
<evidence type="ECO:0000313" key="2">
    <source>
        <dbReference type="Proteomes" id="UP001501746"/>
    </source>
</evidence>
<sequence length="180" mass="18831">MTHLILPGIGGSGPEHWQTQWERELPGSIRIAPSSWDEPRLDDWLAAVDRASAVAGDDTVIVAHSMGCLVAGEWLARNPGRASAVLLVAPPDPDGERYPDAASEFARIGRHPLDVPALVVVSEDDPYGGVAYAAGLAEVWGARLVSVGAHGHLNADSALGGWPEGRQLLEGLVGVARAVG</sequence>
<dbReference type="EMBL" id="BAAANK010000004">
    <property type="protein sequence ID" value="GAA1834357.1"/>
    <property type="molecule type" value="Genomic_DNA"/>
</dbReference>
<keyword evidence="2" id="KW-1185">Reference proteome</keyword>
<reference evidence="1 2" key="1">
    <citation type="journal article" date="2019" name="Int. J. Syst. Evol. Microbiol.">
        <title>The Global Catalogue of Microorganisms (GCM) 10K type strain sequencing project: providing services to taxonomists for standard genome sequencing and annotation.</title>
        <authorList>
            <consortium name="The Broad Institute Genomics Platform"/>
            <consortium name="The Broad Institute Genome Sequencing Center for Infectious Disease"/>
            <person name="Wu L."/>
            <person name="Ma J."/>
        </authorList>
    </citation>
    <scope>NUCLEOTIDE SEQUENCE [LARGE SCALE GENOMIC DNA]</scope>
    <source>
        <strain evidence="1 2">JCM 14323</strain>
    </source>
</reference>
<organism evidence="1 2">
    <name type="scientific">Agromyces salentinus</name>
    <dbReference type="NCBI Taxonomy" id="269421"/>
    <lineage>
        <taxon>Bacteria</taxon>
        <taxon>Bacillati</taxon>
        <taxon>Actinomycetota</taxon>
        <taxon>Actinomycetes</taxon>
        <taxon>Micrococcales</taxon>
        <taxon>Microbacteriaceae</taxon>
        <taxon>Agromyces</taxon>
    </lineage>
</organism>
<dbReference type="Pfam" id="PF06821">
    <property type="entry name" value="Ser_hydrolase"/>
    <property type="match status" value="1"/>
</dbReference>
<dbReference type="Proteomes" id="UP001501746">
    <property type="component" value="Unassembled WGS sequence"/>
</dbReference>
<gene>
    <name evidence="1" type="ORF">GCM10009750_18370</name>
</gene>
<evidence type="ECO:0000313" key="1">
    <source>
        <dbReference type="EMBL" id="GAA1834357.1"/>
    </source>
</evidence>
<protein>
    <submittedName>
        <fullName evidence="1">Alpha/beta hydrolase</fullName>
    </submittedName>
</protein>
<dbReference type="InterPro" id="IPR010662">
    <property type="entry name" value="RBBP9/YdeN"/>
</dbReference>
<keyword evidence="1" id="KW-0378">Hydrolase</keyword>
<accession>A0ABN2MSP3</accession>
<dbReference type="Gene3D" id="3.40.50.1820">
    <property type="entry name" value="alpha/beta hydrolase"/>
    <property type="match status" value="1"/>
</dbReference>
<dbReference type="SUPFAM" id="SSF53474">
    <property type="entry name" value="alpha/beta-Hydrolases"/>
    <property type="match status" value="1"/>
</dbReference>
<dbReference type="GO" id="GO:0016787">
    <property type="term" value="F:hydrolase activity"/>
    <property type="evidence" value="ECO:0007669"/>
    <property type="project" value="UniProtKB-KW"/>
</dbReference>
<name>A0ABN2MSP3_9MICO</name>